<evidence type="ECO:0000313" key="1">
    <source>
        <dbReference type="EMBL" id="AXH59806.1"/>
    </source>
</evidence>
<protein>
    <submittedName>
        <fullName evidence="1">Uncharacterized protein</fullName>
    </submittedName>
</protein>
<accession>A0AAD0PW37</accession>
<sequence>MLPPKTFTPQAENLYVWDGERTSVADEFVIMELPDGQRRNVDTYLHGYCQLMALALHKVTGLPLGVLVHEGAYLDDGGNPMDALGHAYCVMHREGMEPLVLDARGFREHGEMLAEYGDEFDFSEVHGQEATDFLKDWMTAGLLKDFDPHEEAALIAYAQRLKDLGVFHAEQLTDEEVERVESFEQPSQSWQSPFF</sequence>
<dbReference type="Proteomes" id="UP000006426">
    <property type="component" value="Plasmid pmppla107"/>
</dbReference>
<proteinExistence type="predicted"/>
<dbReference type="EMBL" id="CP031226">
    <property type="protein sequence ID" value="AXH59806.1"/>
    <property type="molecule type" value="Genomic_DNA"/>
</dbReference>
<name>A0AAD0PW37_PSEAV</name>
<keyword evidence="1" id="KW-0614">Plasmid</keyword>
<dbReference type="RefSeq" id="WP_005741912.1">
    <property type="nucleotide sequence ID" value="NZ_CP031226.1"/>
</dbReference>
<dbReference type="AlphaFoldDB" id="A0AAD0PW37"/>
<organism evidence="1 2">
    <name type="scientific">Pseudomonas amygdali pv. lachrymans str. M301315</name>
    <dbReference type="NCBI Taxonomy" id="629260"/>
    <lineage>
        <taxon>Bacteria</taxon>
        <taxon>Pseudomonadati</taxon>
        <taxon>Pseudomonadota</taxon>
        <taxon>Gammaproteobacteria</taxon>
        <taxon>Pseudomonadales</taxon>
        <taxon>Pseudomonadaceae</taxon>
        <taxon>Pseudomonas</taxon>
        <taxon>Pseudomonas amygdali</taxon>
    </lineage>
</organism>
<dbReference type="GeneID" id="39474643"/>
<geneLocation type="plasmid" evidence="2">
    <name>pmppla107</name>
</geneLocation>
<evidence type="ECO:0000313" key="2">
    <source>
        <dbReference type="Proteomes" id="UP000006426"/>
    </source>
</evidence>
<reference evidence="1 2" key="1">
    <citation type="journal article" date="2011" name="PLoS Pathog.">
        <title>Dynamic evolution of pathogenicity revealed by sequencing and comparative genomics of 19 Pseudomonas syringae isolates.</title>
        <authorList>
            <person name="Baltrus D.A."/>
            <person name="Nishimura M.T."/>
            <person name="Romanchuk A."/>
            <person name="Chang J.H."/>
            <person name="Mukhtar M.S."/>
            <person name="Cherkis K."/>
            <person name="Roach J."/>
            <person name="Grant S.R."/>
            <person name="Jones C.D."/>
            <person name="Dangl J.L."/>
        </authorList>
    </citation>
    <scope>NUCLEOTIDE SEQUENCE [LARGE SCALE GENOMIC DNA]</scope>
    <source>
        <strain evidence="1 2">M301315</strain>
    </source>
</reference>
<gene>
    <name evidence="1" type="ORF">PLA107_031780</name>
</gene>